<protein>
    <recommendedName>
        <fullName evidence="1">SpoVR protein-like N-terminal domain-containing protein</fullName>
    </recommendedName>
</protein>
<evidence type="ECO:0000259" key="1">
    <source>
        <dbReference type="Pfam" id="PF04293"/>
    </source>
</evidence>
<sequence length="454" mass="52393">MSHNWTVEELSHWANIVDATARSFGLQPRQMDFVIVSPDRLIEIQAYNAPLGHAHWSRGKTFQVWQTMRDVKGAGALEVAFNADPCFAALRPDQSFVAQLVIMAHTIAHNDFFANNRWFAKTSPDTILNRLAENRKLVNAYMKRYGEKQVEKVLDAAHAIAVQRPLVGGQDRDWLLSYIIDYSPSLQDWQKDLCRVVENETDHFIWQYETKIMNEGWASLWQKRIVNALPITEEQRFEAKDWYAAITKRGASSAFGEAVNPYHLGFAIFEDLKNRWDAMAEGSFISNEENNDNDVWDGLNGTDKLLQVRSLYRDRRFLQDFLTQEVGIQLGLWRYGPNARGSQMVIVTDTMEEGSFENIRNELMRDCGLGSFPSVSIKDTNYKNRHEWLFVHNWDGRDLDVSYTRLTLMALFDLLGPVWLETRTRKRNAPYFYYFDGASFLSGAEGSSRSTLPR</sequence>
<accession>A0A1G2PGA6</accession>
<organism evidence="2 3">
    <name type="scientific">Candidatus Terrybacteria bacterium RIFCSPHIGHO2_01_FULL_43_35</name>
    <dbReference type="NCBI Taxonomy" id="1802361"/>
    <lineage>
        <taxon>Bacteria</taxon>
        <taxon>Candidatus Terryibacteriota</taxon>
    </lineage>
</organism>
<feature type="domain" description="SpoVR protein-like N-terminal" evidence="1">
    <location>
        <begin position="174"/>
        <end position="370"/>
    </location>
</feature>
<dbReference type="AlphaFoldDB" id="A0A1G2PGA6"/>
<evidence type="ECO:0000313" key="2">
    <source>
        <dbReference type="EMBL" id="OHA47350.1"/>
    </source>
</evidence>
<dbReference type="InterPro" id="IPR007390">
    <property type="entry name" value="Spore_V_R"/>
</dbReference>
<dbReference type="Proteomes" id="UP000178869">
    <property type="component" value="Unassembled WGS sequence"/>
</dbReference>
<dbReference type="PANTHER" id="PTHR30029">
    <property type="entry name" value="STAGE V SPORULATION PROTEIN R"/>
    <property type="match status" value="1"/>
</dbReference>
<proteinExistence type="predicted"/>
<name>A0A1G2PGA6_9BACT</name>
<feature type="domain" description="SpoVR protein-like N-terminal" evidence="1">
    <location>
        <begin position="4"/>
        <end position="162"/>
    </location>
</feature>
<dbReference type="InterPro" id="IPR056174">
    <property type="entry name" value="SpoVR_N"/>
</dbReference>
<evidence type="ECO:0000313" key="3">
    <source>
        <dbReference type="Proteomes" id="UP000178869"/>
    </source>
</evidence>
<dbReference type="EMBL" id="MHSR01000001">
    <property type="protein sequence ID" value="OHA47350.1"/>
    <property type="molecule type" value="Genomic_DNA"/>
</dbReference>
<dbReference type="PANTHER" id="PTHR30029:SF2">
    <property type="entry name" value="STAGE V SPORULATION PROTEIN R"/>
    <property type="match status" value="1"/>
</dbReference>
<comment type="caution">
    <text evidence="2">The sequence shown here is derived from an EMBL/GenBank/DDBJ whole genome shotgun (WGS) entry which is preliminary data.</text>
</comment>
<reference evidence="2 3" key="1">
    <citation type="journal article" date="2016" name="Nat. Commun.">
        <title>Thousands of microbial genomes shed light on interconnected biogeochemical processes in an aquifer system.</title>
        <authorList>
            <person name="Anantharaman K."/>
            <person name="Brown C.T."/>
            <person name="Hug L.A."/>
            <person name="Sharon I."/>
            <person name="Castelle C.J."/>
            <person name="Probst A.J."/>
            <person name="Thomas B.C."/>
            <person name="Singh A."/>
            <person name="Wilkins M.J."/>
            <person name="Karaoz U."/>
            <person name="Brodie E.L."/>
            <person name="Williams K.H."/>
            <person name="Hubbard S.S."/>
            <person name="Banfield J.F."/>
        </authorList>
    </citation>
    <scope>NUCLEOTIDE SEQUENCE [LARGE SCALE GENOMIC DNA]</scope>
</reference>
<dbReference type="Pfam" id="PF04293">
    <property type="entry name" value="SpoVR"/>
    <property type="match status" value="2"/>
</dbReference>
<gene>
    <name evidence="2" type="ORF">A2828_02860</name>
</gene>